<evidence type="ECO:0008006" key="8">
    <source>
        <dbReference type="Google" id="ProtNLM"/>
    </source>
</evidence>
<dbReference type="GO" id="GO:0005783">
    <property type="term" value="C:endoplasmic reticulum"/>
    <property type="evidence" value="ECO:0007669"/>
    <property type="project" value="TreeGrafter"/>
</dbReference>
<dbReference type="GO" id="GO:0005886">
    <property type="term" value="C:plasma membrane"/>
    <property type="evidence" value="ECO:0007669"/>
    <property type="project" value="TreeGrafter"/>
</dbReference>
<evidence type="ECO:0000313" key="7">
    <source>
        <dbReference type="EMBL" id="CAE0063506.1"/>
    </source>
</evidence>
<dbReference type="EMBL" id="HBHW01041060">
    <property type="protein sequence ID" value="CAE0063506.1"/>
    <property type="molecule type" value="Transcribed_RNA"/>
</dbReference>
<reference evidence="7" key="1">
    <citation type="submission" date="2021-01" db="EMBL/GenBank/DDBJ databases">
        <authorList>
            <person name="Corre E."/>
            <person name="Pelletier E."/>
            <person name="Niang G."/>
            <person name="Scheremetjew M."/>
            <person name="Finn R."/>
            <person name="Kale V."/>
            <person name="Holt S."/>
            <person name="Cochrane G."/>
            <person name="Meng A."/>
            <person name="Brown T."/>
            <person name="Cohen L."/>
        </authorList>
    </citation>
    <scope>NUCLEOTIDE SEQUENCE</scope>
    <source>
        <strain evidence="7">CCMP 769</strain>
    </source>
</reference>
<proteinExistence type="inferred from homology"/>
<keyword evidence="5 6" id="KW-0472">Membrane</keyword>
<dbReference type="PANTHER" id="PTHR10926">
    <property type="entry name" value="CELL CYCLE CONTROL PROTEIN 50"/>
    <property type="match status" value="1"/>
</dbReference>
<feature type="transmembrane region" description="Helical" evidence="6">
    <location>
        <begin position="300"/>
        <end position="319"/>
    </location>
</feature>
<gene>
    <name evidence="7" type="ORF">RMAR00112_LOCUS31578</name>
</gene>
<evidence type="ECO:0000256" key="2">
    <source>
        <dbReference type="ARBA" id="ARBA00009457"/>
    </source>
</evidence>
<protein>
    <recommendedName>
        <fullName evidence="8">ALA-interacting subunit</fullName>
    </recommendedName>
</protein>
<evidence type="ECO:0000256" key="3">
    <source>
        <dbReference type="ARBA" id="ARBA00022692"/>
    </source>
</evidence>
<evidence type="ECO:0000256" key="5">
    <source>
        <dbReference type="ARBA" id="ARBA00023136"/>
    </source>
</evidence>
<keyword evidence="4 6" id="KW-1133">Transmembrane helix</keyword>
<comment type="subcellular location">
    <subcellularLocation>
        <location evidence="1">Membrane</location>
        <topology evidence="1">Multi-pass membrane protein</topology>
    </subcellularLocation>
</comment>
<comment type="similarity">
    <text evidence="2">Belongs to the CDC50/LEM3 family.</text>
</comment>
<dbReference type="Pfam" id="PF03381">
    <property type="entry name" value="CDC50"/>
    <property type="match status" value="1"/>
</dbReference>
<name>A0A7S3A940_9RHOD</name>
<dbReference type="AlphaFoldDB" id="A0A7S3A940"/>
<evidence type="ECO:0000256" key="1">
    <source>
        <dbReference type="ARBA" id="ARBA00004141"/>
    </source>
</evidence>
<evidence type="ECO:0000256" key="6">
    <source>
        <dbReference type="SAM" id="Phobius"/>
    </source>
</evidence>
<feature type="transmembrane region" description="Helical" evidence="6">
    <location>
        <begin position="57"/>
        <end position="79"/>
    </location>
</feature>
<dbReference type="PANTHER" id="PTHR10926:SF0">
    <property type="entry name" value="CDC50, ISOFORM A"/>
    <property type="match status" value="1"/>
</dbReference>
<accession>A0A7S3A940</accession>
<sequence>MGCTVSACAKLCRKGADPELEEEEKIRTSEDFHGLRLHFYRIRQQESPTLIPILRPAFVITFYYVLFSIFLAFGIVLIIHSGQIVSLEDVRYDNIDSCNVGDTSDGTTFNCQVEIEVTETLKAPFYVYYGLTNYHQNHRRYVSSRSSKQLAGEEQTDEQLSSCEPILFFPNGTVIIPCGLTAWSRFNDTFAFCRDPSCQDQISWTDQGIAWESDEDIAFQPGPWTDAQNELINSPDFIVWMRLASFDTFTKLYRIVTEDLSPGTYFMDIASNYPVSGYDGTKFIAITETSWFGTRKTSLGIIYLSICGCLFVIATALLVRHLIKPRRLAYDDLNLVKEYLVKTVGVGDEEVKQKALNQQNNVVNT</sequence>
<dbReference type="GO" id="GO:0005794">
    <property type="term" value="C:Golgi apparatus"/>
    <property type="evidence" value="ECO:0007669"/>
    <property type="project" value="TreeGrafter"/>
</dbReference>
<evidence type="ECO:0000256" key="4">
    <source>
        <dbReference type="ARBA" id="ARBA00022989"/>
    </source>
</evidence>
<dbReference type="InterPro" id="IPR005045">
    <property type="entry name" value="CDC50/LEM3_fam"/>
</dbReference>
<keyword evidence="3 6" id="KW-0812">Transmembrane</keyword>
<organism evidence="7">
    <name type="scientific">Rhodosorus marinus</name>
    <dbReference type="NCBI Taxonomy" id="101924"/>
    <lineage>
        <taxon>Eukaryota</taxon>
        <taxon>Rhodophyta</taxon>
        <taxon>Stylonematophyceae</taxon>
        <taxon>Stylonematales</taxon>
        <taxon>Stylonemataceae</taxon>
        <taxon>Rhodosorus</taxon>
    </lineage>
</organism>